<keyword evidence="7" id="KW-1133">Transmembrane helix</keyword>
<evidence type="ECO:0000256" key="6">
    <source>
        <dbReference type="ARBA" id="ARBA00022801"/>
    </source>
</evidence>
<keyword evidence="8" id="KW-0472">Membrane</keyword>
<evidence type="ECO:0000313" key="11">
    <source>
        <dbReference type="Proteomes" id="UP000713880"/>
    </source>
</evidence>
<keyword evidence="4" id="KW-0812">Transmembrane</keyword>
<comment type="caution">
    <text evidence="10">The sequence shown here is derived from an EMBL/GenBank/DDBJ whole genome shotgun (WGS) entry which is preliminary data.</text>
</comment>
<dbReference type="RefSeq" id="WP_204908823.1">
    <property type="nucleotide sequence ID" value="NZ_JACJLV010000017.1"/>
</dbReference>
<proteinExistence type="inferred from homology"/>
<sequence>MKIRKHPQKKSLWNILPRAVKKRIWMPGLFALLLGTDEALKQYAQEYLEPGEERVLPGGKLLYRKVYNPGFAFGTFAQHPEAVWNLSLAAGVVVIGDWVRNLCRKGHLLAKTGTTLTAAGAAGNLLDRLLRGKVVDYIGFRSEHAFLAKLTANLADFYLAAGALLMTLRKILGSAGK</sequence>
<reference evidence="10" key="1">
    <citation type="submission" date="2020-08" db="EMBL/GenBank/DDBJ databases">
        <authorList>
            <person name="Cejkova D."/>
            <person name="Kubasova T."/>
            <person name="Jahodarova E."/>
            <person name="Rychlik I."/>
        </authorList>
    </citation>
    <scope>NUCLEOTIDE SEQUENCE</scope>
    <source>
        <strain evidence="10">An420c</strain>
    </source>
</reference>
<reference evidence="10" key="2">
    <citation type="journal article" date="2021" name="Sci. Rep.">
        <title>The distribution of antibiotic resistance genes in chicken gut microbiota commensals.</title>
        <authorList>
            <person name="Juricova H."/>
            <person name="Matiasovicova J."/>
            <person name="Kubasova T."/>
            <person name="Cejkova D."/>
            <person name="Rychlik I."/>
        </authorList>
    </citation>
    <scope>NUCLEOTIDE SEQUENCE</scope>
    <source>
        <strain evidence="10">An420c</strain>
    </source>
</reference>
<evidence type="ECO:0000256" key="3">
    <source>
        <dbReference type="ARBA" id="ARBA00022670"/>
    </source>
</evidence>
<evidence type="ECO:0000256" key="1">
    <source>
        <dbReference type="ARBA" id="ARBA00006139"/>
    </source>
</evidence>
<organism evidence="10 11">
    <name type="scientific">Mordavella massiliensis</name>
    <dbReference type="NCBI Taxonomy" id="1871024"/>
    <lineage>
        <taxon>Bacteria</taxon>
        <taxon>Bacillati</taxon>
        <taxon>Bacillota</taxon>
        <taxon>Clostridia</taxon>
        <taxon>Eubacteriales</taxon>
        <taxon>Clostridiaceae</taxon>
        <taxon>Mordavella</taxon>
    </lineage>
</organism>
<accession>A0A938X308</accession>
<keyword evidence="5" id="KW-0064">Aspartyl protease</keyword>
<evidence type="ECO:0000256" key="8">
    <source>
        <dbReference type="ARBA" id="ARBA00023136"/>
    </source>
</evidence>
<name>A0A938X308_9CLOT</name>
<dbReference type="AlphaFoldDB" id="A0A938X308"/>
<dbReference type="InterPro" id="IPR001872">
    <property type="entry name" value="Peptidase_A8"/>
</dbReference>
<keyword evidence="11" id="KW-1185">Reference proteome</keyword>
<dbReference type="PANTHER" id="PTHR33695">
    <property type="entry name" value="LIPOPROTEIN SIGNAL PEPTIDASE"/>
    <property type="match status" value="1"/>
</dbReference>
<evidence type="ECO:0000256" key="5">
    <source>
        <dbReference type="ARBA" id="ARBA00022750"/>
    </source>
</evidence>
<dbReference type="GO" id="GO:0016020">
    <property type="term" value="C:membrane"/>
    <property type="evidence" value="ECO:0007669"/>
    <property type="project" value="InterPro"/>
</dbReference>
<dbReference type="PRINTS" id="PR00781">
    <property type="entry name" value="LIPOSIGPTASE"/>
</dbReference>
<dbReference type="Proteomes" id="UP000713880">
    <property type="component" value="Unassembled WGS sequence"/>
</dbReference>
<evidence type="ECO:0000256" key="9">
    <source>
        <dbReference type="RuleBase" id="RU004181"/>
    </source>
</evidence>
<dbReference type="PANTHER" id="PTHR33695:SF1">
    <property type="entry name" value="LIPOPROTEIN SIGNAL PEPTIDASE"/>
    <property type="match status" value="1"/>
</dbReference>
<dbReference type="GO" id="GO:0006508">
    <property type="term" value="P:proteolysis"/>
    <property type="evidence" value="ECO:0007669"/>
    <property type="project" value="UniProtKB-KW"/>
</dbReference>
<dbReference type="Pfam" id="PF01252">
    <property type="entry name" value="Peptidase_A8"/>
    <property type="match status" value="1"/>
</dbReference>
<protein>
    <submittedName>
        <fullName evidence="10">Signal peptidase II</fullName>
    </submittedName>
</protein>
<keyword evidence="2" id="KW-1003">Cell membrane</keyword>
<keyword evidence="3" id="KW-0645">Protease</keyword>
<evidence type="ECO:0000256" key="4">
    <source>
        <dbReference type="ARBA" id="ARBA00022692"/>
    </source>
</evidence>
<comment type="similarity">
    <text evidence="1 9">Belongs to the peptidase A8 family.</text>
</comment>
<dbReference type="EMBL" id="JACJLV010000017">
    <property type="protein sequence ID" value="MBM6826775.1"/>
    <property type="molecule type" value="Genomic_DNA"/>
</dbReference>
<evidence type="ECO:0000256" key="7">
    <source>
        <dbReference type="ARBA" id="ARBA00022989"/>
    </source>
</evidence>
<dbReference type="GO" id="GO:0004190">
    <property type="term" value="F:aspartic-type endopeptidase activity"/>
    <property type="evidence" value="ECO:0007669"/>
    <property type="project" value="UniProtKB-KW"/>
</dbReference>
<evidence type="ECO:0000313" key="10">
    <source>
        <dbReference type="EMBL" id="MBM6826775.1"/>
    </source>
</evidence>
<gene>
    <name evidence="10" type="ORF">H6A13_06605</name>
</gene>
<keyword evidence="6" id="KW-0378">Hydrolase</keyword>
<evidence type="ECO:0000256" key="2">
    <source>
        <dbReference type="ARBA" id="ARBA00022475"/>
    </source>
</evidence>